<evidence type="ECO:0000256" key="1">
    <source>
        <dbReference type="SAM" id="MobiDB-lite"/>
    </source>
</evidence>
<sequence length="333" mass="37427">MLQEGVDENHPQFAEPPMQIPPQVVPPLMRAVHPEMRQPPPMPTLARSALTRTADTVTHGMALYTPHFQQPVQIDLNSEPQAQQDPDDTASQRQGASSVLAELGAPADGERPKKHLVATSLIVQAKRAGGLQRRNPQWMQQAFWFKFKFKGSQQPWADILDAVISSAGTRQQAIKQLFLRTKVKSPHRSLLHYMLTAWKRFLLNLRYDVSAPDILEDVTLKQLISCLAQFNPSVAKSWYSDLTQAGIRNTRTLIQAKGGGYVASYDTREFDITRLSGKLEPIIKALEALIARNQTAHSASKQDFLVQAVRFLKTLLPVTMQQKYSRPPFLLSF</sequence>
<proteinExistence type="predicted"/>
<protein>
    <submittedName>
        <fullName evidence="2">Uncharacterized protein</fullName>
    </submittedName>
</protein>
<keyword evidence="3" id="KW-1185">Reference proteome</keyword>
<reference evidence="2 3" key="1">
    <citation type="submission" date="2024-09" db="EMBL/GenBank/DDBJ databases">
        <title>Chromosome-scale assembly of Riccia sorocarpa.</title>
        <authorList>
            <person name="Paukszto L."/>
        </authorList>
    </citation>
    <scope>NUCLEOTIDE SEQUENCE [LARGE SCALE GENOMIC DNA]</scope>
    <source>
        <strain evidence="2">LP-2024</strain>
        <tissue evidence="2">Aerial parts of the thallus</tissue>
    </source>
</reference>
<comment type="caution">
    <text evidence="2">The sequence shown here is derived from an EMBL/GenBank/DDBJ whole genome shotgun (WGS) entry which is preliminary data.</text>
</comment>
<dbReference type="Proteomes" id="UP001633002">
    <property type="component" value="Unassembled WGS sequence"/>
</dbReference>
<organism evidence="2 3">
    <name type="scientific">Riccia sorocarpa</name>
    <dbReference type="NCBI Taxonomy" id="122646"/>
    <lineage>
        <taxon>Eukaryota</taxon>
        <taxon>Viridiplantae</taxon>
        <taxon>Streptophyta</taxon>
        <taxon>Embryophyta</taxon>
        <taxon>Marchantiophyta</taxon>
        <taxon>Marchantiopsida</taxon>
        <taxon>Marchantiidae</taxon>
        <taxon>Marchantiales</taxon>
        <taxon>Ricciaceae</taxon>
        <taxon>Riccia</taxon>
    </lineage>
</organism>
<evidence type="ECO:0000313" key="3">
    <source>
        <dbReference type="Proteomes" id="UP001633002"/>
    </source>
</evidence>
<evidence type="ECO:0000313" key="2">
    <source>
        <dbReference type="EMBL" id="KAL3683425.1"/>
    </source>
</evidence>
<gene>
    <name evidence="2" type="ORF">R1sor_001447</name>
</gene>
<dbReference type="AlphaFoldDB" id="A0ABD3GZ91"/>
<accession>A0ABD3GZ91</accession>
<name>A0ABD3GZ91_9MARC</name>
<feature type="region of interest" description="Disordered" evidence="1">
    <location>
        <begin position="1"/>
        <end position="23"/>
    </location>
</feature>
<dbReference type="EMBL" id="JBJQOH010000006">
    <property type="protein sequence ID" value="KAL3683425.1"/>
    <property type="molecule type" value="Genomic_DNA"/>
</dbReference>